<evidence type="ECO:0000256" key="2">
    <source>
        <dbReference type="ARBA" id="ARBA00022598"/>
    </source>
</evidence>
<proteinExistence type="inferred from homology"/>
<feature type="domain" description="GS catalytic" evidence="8">
    <location>
        <begin position="115"/>
        <end position="457"/>
    </location>
</feature>
<dbReference type="PANTHER" id="PTHR43785">
    <property type="entry name" value="GAMMA-GLUTAMYLPUTRESCINE SYNTHETASE"/>
    <property type="match status" value="1"/>
</dbReference>
<protein>
    <submittedName>
        <fullName evidence="9">Glutamine synthetase</fullName>
    </submittedName>
</protein>
<dbReference type="SUPFAM" id="SSF55931">
    <property type="entry name" value="Glutamine synthetase/guanido kinase"/>
    <property type="match status" value="1"/>
</dbReference>
<dbReference type="GO" id="GO:0005524">
    <property type="term" value="F:ATP binding"/>
    <property type="evidence" value="ECO:0007669"/>
    <property type="project" value="UniProtKB-KW"/>
</dbReference>
<keyword evidence="3" id="KW-0547">Nucleotide-binding</keyword>
<feature type="domain" description="GS beta-grasp" evidence="7">
    <location>
        <begin position="17"/>
        <end position="107"/>
    </location>
</feature>
<evidence type="ECO:0000256" key="5">
    <source>
        <dbReference type="PROSITE-ProRule" id="PRU01330"/>
    </source>
</evidence>
<dbReference type="OrthoDB" id="9807095at2"/>
<comment type="similarity">
    <text evidence="1 5 6">Belongs to the glutamine synthetase family.</text>
</comment>
<dbReference type="EMBL" id="QQZY01000001">
    <property type="protein sequence ID" value="RDI75722.1"/>
    <property type="molecule type" value="Genomic_DNA"/>
</dbReference>
<dbReference type="Pfam" id="PF00120">
    <property type="entry name" value="Gln-synt_C"/>
    <property type="match status" value="1"/>
</dbReference>
<sequence length="457" mass="49692">MSTSHDPGTAAAALAQRGVRAVRLLYTDLHGIARGKDIPIPHFADMCEEGATFCAAVMGTDLHHTPVVGGEEGYVDFAIRPDITTLRQVPWQPQVAWCLGEAWTLDGSDHWPVCPRALLERVLDAYAERGLTPIVAPELEFFLLERDSTAFGGLRRYVDELSRVYTVGAVSDPREIVLRMLLWCDELGLQAFAANHEFMNSQYEINVKHSEALDAADRAFMLRAAVKEIAAREGLLATFMGRPFADQGGSGFHVHLSLAGEDGHNAFADEGGPDGLSPLAASFVAGVIDHAQGLQALLGPTVNAYKRILPDSLAPTHANWGHDNRTAFCRIPRERGARARVEVRTGDGAASAHLIIAAILIAGLDGIERELRPPEPVVGDAYRADEAHAGSRLPSDLGAALDALEADERLVQRLGKELVDTFVAMKRFEVERFAQEVGALDVEVVSEWELREYAALL</sequence>
<dbReference type="RefSeq" id="WP_114794618.1">
    <property type="nucleotide sequence ID" value="NZ_QQZY01000001.1"/>
</dbReference>
<evidence type="ECO:0000259" key="8">
    <source>
        <dbReference type="PROSITE" id="PS51987"/>
    </source>
</evidence>
<dbReference type="GO" id="GO:0006542">
    <property type="term" value="P:glutamine biosynthetic process"/>
    <property type="evidence" value="ECO:0007669"/>
    <property type="project" value="InterPro"/>
</dbReference>
<accession>A0A7M2Z1P5</accession>
<evidence type="ECO:0000313" key="9">
    <source>
        <dbReference type="EMBL" id="RDI75722.1"/>
    </source>
</evidence>
<dbReference type="InterPro" id="IPR008147">
    <property type="entry name" value="Gln_synt_N"/>
</dbReference>
<gene>
    <name evidence="9" type="ORF">Gocc_0141</name>
</gene>
<evidence type="ECO:0000256" key="4">
    <source>
        <dbReference type="ARBA" id="ARBA00022840"/>
    </source>
</evidence>
<dbReference type="SMART" id="SM01230">
    <property type="entry name" value="Gln-synt_C"/>
    <property type="match status" value="1"/>
</dbReference>
<reference evidence="9 10" key="1">
    <citation type="submission" date="2018-07" db="EMBL/GenBank/DDBJ databases">
        <title>High-quality-draft genome sequence of Gaiella occulta.</title>
        <authorList>
            <person name="Severino R."/>
            <person name="Froufe H.J.C."/>
            <person name="Rainey F.A."/>
            <person name="Barroso C."/>
            <person name="Albuquerque L."/>
            <person name="Lobo-Da-Cunha A."/>
            <person name="Da Costa M.S."/>
            <person name="Egas C."/>
        </authorList>
    </citation>
    <scope>NUCLEOTIDE SEQUENCE [LARGE SCALE GENOMIC DNA]</scope>
    <source>
        <strain evidence="9 10">F2-233</strain>
    </source>
</reference>
<comment type="caution">
    <text evidence="9">The sequence shown here is derived from an EMBL/GenBank/DDBJ whole genome shotgun (WGS) entry which is preliminary data.</text>
</comment>
<dbReference type="PROSITE" id="PS51987">
    <property type="entry name" value="GS_CATALYTIC"/>
    <property type="match status" value="1"/>
</dbReference>
<dbReference type="AlphaFoldDB" id="A0A7M2Z1P5"/>
<dbReference type="PROSITE" id="PS51986">
    <property type="entry name" value="GS_BETA_GRASP"/>
    <property type="match status" value="1"/>
</dbReference>
<dbReference type="Gene3D" id="3.10.20.70">
    <property type="entry name" value="Glutamine synthetase, N-terminal domain"/>
    <property type="match status" value="1"/>
</dbReference>
<evidence type="ECO:0000256" key="3">
    <source>
        <dbReference type="ARBA" id="ARBA00022741"/>
    </source>
</evidence>
<keyword evidence="2" id="KW-0436">Ligase</keyword>
<evidence type="ECO:0000313" key="10">
    <source>
        <dbReference type="Proteomes" id="UP000254134"/>
    </source>
</evidence>
<evidence type="ECO:0000259" key="7">
    <source>
        <dbReference type="PROSITE" id="PS51986"/>
    </source>
</evidence>
<name>A0A7M2Z1P5_9ACTN</name>
<evidence type="ECO:0000256" key="6">
    <source>
        <dbReference type="RuleBase" id="RU000384"/>
    </source>
</evidence>
<dbReference type="InterPro" id="IPR014746">
    <property type="entry name" value="Gln_synth/guanido_kin_cat_dom"/>
</dbReference>
<dbReference type="SUPFAM" id="SSF54368">
    <property type="entry name" value="Glutamine synthetase, N-terminal domain"/>
    <property type="match status" value="1"/>
</dbReference>
<keyword evidence="4" id="KW-0067">ATP-binding</keyword>
<dbReference type="Proteomes" id="UP000254134">
    <property type="component" value="Unassembled WGS sequence"/>
</dbReference>
<dbReference type="InterPro" id="IPR036651">
    <property type="entry name" value="Gln_synt_N_sf"/>
</dbReference>
<dbReference type="InterPro" id="IPR008146">
    <property type="entry name" value="Gln_synth_cat_dom"/>
</dbReference>
<evidence type="ECO:0000256" key="1">
    <source>
        <dbReference type="ARBA" id="ARBA00009897"/>
    </source>
</evidence>
<dbReference type="Gene3D" id="3.30.590.10">
    <property type="entry name" value="Glutamine synthetase/guanido kinase, catalytic domain"/>
    <property type="match status" value="1"/>
</dbReference>
<organism evidence="9 10">
    <name type="scientific">Gaiella occulta</name>
    <dbReference type="NCBI Taxonomy" id="1002870"/>
    <lineage>
        <taxon>Bacteria</taxon>
        <taxon>Bacillati</taxon>
        <taxon>Actinomycetota</taxon>
        <taxon>Thermoleophilia</taxon>
        <taxon>Gaiellales</taxon>
        <taxon>Gaiellaceae</taxon>
        <taxon>Gaiella</taxon>
    </lineage>
</organism>
<dbReference type="PANTHER" id="PTHR43785:SF12">
    <property type="entry name" value="TYPE-1 GLUTAMINE SYNTHETASE 2"/>
    <property type="match status" value="1"/>
</dbReference>
<dbReference type="GO" id="GO:0004356">
    <property type="term" value="F:glutamine synthetase activity"/>
    <property type="evidence" value="ECO:0007669"/>
    <property type="project" value="InterPro"/>
</dbReference>
<keyword evidence="10" id="KW-1185">Reference proteome</keyword>
<reference evidence="10" key="2">
    <citation type="journal article" date="2019" name="MicrobiologyOpen">
        <title>High-quality draft genome sequence of Gaiella occulta isolated from a 150 meter deep mineral water borehole and comparison with the genome sequences of other deep-branching lineages of the phylum Actinobacteria.</title>
        <authorList>
            <person name="Severino R."/>
            <person name="Froufe H.J.C."/>
            <person name="Barroso C."/>
            <person name="Albuquerque L."/>
            <person name="Lobo-da-Cunha A."/>
            <person name="da Costa M.S."/>
            <person name="Egas C."/>
        </authorList>
    </citation>
    <scope>NUCLEOTIDE SEQUENCE [LARGE SCALE GENOMIC DNA]</scope>
    <source>
        <strain evidence="10">F2-233</strain>
    </source>
</reference>